<organism evidence="1 2">
    <name type="scientific">Paramecium octaurelia</name>
    <dbReference type="NCBI Taxonomy" id="43137"/>
    <lineage>
        <taxon>Eukaryota</taxon>
        <taxon>Sar</taxon>
        <taxon>Alveolata</taxon>
        <taxon>Ciliophora</taxon>
        <taxon>Intramacronucleata</taxon>
        <taxon>Oligohymenophorea</taxon>
        <taxon>Peniculida</taxon>
        <taxon>Parameciidae</taxon>
        <taxon>Paramecium</taxon>
    </lineage>
</organism>
<dbReference type="AlphaFoldDB" id="A0A8S1W0W7"/>
<evidence type="ECO:0000313" key="1">
    <source>
        <dbReference type="EMBL" id="CAD8183090.1"/>
    </source>
</evidence>
<dbReference type="Proteomes" id="UP000683925">
    <property type="component" value="Unassembled WGS sequence"/>
</dbReference>
<reference evidence="1" key="1">
    <citation type="submission" date="2021-01" db="EMBL/GenBank/DDBJ databases">
        <authorList>
            <consortium name="Genoscope - CEA"/>
            <person name="William W."/>
        </authorList>
    </citation>
    <scope>NUCLEOTIDE SEQUENCE</scope>
</reference>
<proteinExistence type="predicted"/>
<gene>
    <name evidence="1" type="ORF">POCTA_138.1.T0800144</name>
</gene>
<comment type="caution">
    <text evidence="1">The sequence shown here is derived from an EMBL/GenBank/DDBJ whole genome shotgun (WGS) entry which is preliminary data.</text>
</comment>
<accession>A0A8S1W0W7</accession>
<dbReference type="EMBL" id="CAJJDP010000079">
    <property type="protein sequence ID" value="CAD8183090.1"/>
    <property type="molecule type" value="Genomic_DNA"/>
</dbReference>
<keyword evidence="2" id="KW-1185">Reference proteome</keyword>
<sequence>MQQQLTSYVILDRNQEFKGIEFQFNPRKIVVETSILQNHYQSILMQISQMKFSEDYKIEDSKKGEEGMKLNSHIKYYDFSRPPTGIPKKAFRAYSAIAKKKK</sequence>
<name>A0A8S1W0W7_PAROT</name>
<protein>
    <submittedName>
        <fullName evidence="1">Uncharacterized protein</fullName>
    </submittedName>
</protein>
<evidence type="ECO:0000313" key="2">
    <source>
        <dbReference type="Proteomes" id="UP000683925"/>
    </source>
</evidence>